<dbReference type="InterPro" id="IPR036388">
    <property type="entry name" value="WH-like_DNA-bd_sf"/>
</dbReference>
<evidence type="ECO:0000256" key="1">
    <source>
        <dbReference type="ARBA" id="ARBA00010641"/>
    </source>
</evidence>
<dbReference type="Gene3D" id="1.10.10.10">
    <property type="entry name" value="Winged helix-like DNA-binding domain superfamily/Winged helix DNA-binding domain"/>
    <property type="match status" value="1"/>
</dbReference>
<dbReference type="InterPro" id="IPR014284">
    <property type="entry name" value="RNA_pol_sigma-70_dom"/>
</dbReference>
<evidence type="ECO:0000313" key="9">
    <source>
        <dbReference type="EMBL" id="MCV9385461.1"/>
    </source>
</evidence>
<evidence type="ECO:0000259" key="7">
    <source>
        <dbReference type="Pfam" id="PF04542"/>
    </source>
</evidence>
<evidence type="ECO:0000256" key="5">
    <source>
        <dbReference type="ARBA" id="ARBA00023163"/>
    </source>
</evidence>
<comment type="caution">
    <text evidence="9">The sequence shown here is derived from an EMBL/GenBank/DDBJ whole genome shotgun (WGS) entry which is preliminary data.</text>
</comment>
<proteinExistence type="inferred from homology"/>
<dbReference type="InterPro" id="IPR007627">
    <property type="entry name" value="RNA_pol_sigma70_r2"/>
</dbReference>
<dbReference type="InterPro" id="IPR039425">
    <property type="entry name" value="RNA_pol_sigma-70-like"/>
</dbReference>
<protein>
    <submittedName>
        <fullName evidence="9">RNA polymerase sigma factor</fullName>
    </submittedName>
</protein>
<feature type="region of interest" description="Disordered" evidence="6">
    <location>
        <begin position="102"/>
        <end position="127"/>
    </location>
</feature>
<comment type="similarity">
    <text evidence="1">Belongs to the sigma-70 factor family. ECF subfamily.</text>
</comment>
<sequence length="194" mass="22855">MMKSKSQILDELLVLQARRGDREAFEQLVVKWHTKLVYQSQLRTHNREQSQDIVQDVWQWLIGHLYKLEDVAHFGSWIRTIVDRRSIDWLRKQKHNVELNNQSYERDRTIDTGTADGDSSTENTEQSLSQLEQAMASLPAENKLVLTLYYMESHSIEGIAQILGIPKGTVKSRLYHTREKLKKILNEQHHEKYE</sequence>
<keyword evidence="10" id="KW-1185">Reference proteome</keyword>
<evidence type="ECO:0000313" key="10">
    <source>
        <dbReference type="Proteomes" id="UP001300692"/>
    </source>
</evidence>
<evidence type="ECO:0000256" key="3">
    <source>
        <dbReference type="ARBA" id="ARBA00023082"/>
    </source>
</evidence>
<dbReference type="PANTHER" id="PTHR43133">
    <property type="entry name" value="RNA POLYMERASE ECF-TYPE SIGMA FACTO"/>
    <property type="match status" value="1"/>
</dbReference>
<dbReference type="Gene3D" id="1.10.1740.10">
    <property type="match status" value="1"/>
</dbReference>
<dbReference type="SUPFAM" id="SSF88946">
    <property type="entry name" value="Sigma2 domain of RNA polymerase sigma factors"/>
    <property type="match status" value="1"/>
</dbReference>
<evidence type="ECO:0000256" key="2">
    <source>
        <dbReference type="ARBA" id="ARBA00023015"/>
    </source>
</evidence>
<feature type="domain" description="RNA polymerase sigma factor 70 region 4 type 2" evidence="8">
    <location>
        <begin position="130"/>
        <end position="181"/>
    </location>
</feature>
<evidence type="ECO:0000259" key="8">
    <source>
        <dbReference type="Pfam" id="PF08281"/>
    </source>
</evidence>
<dbReference type="InterPro" id="IPR013325">
    <property type="entry name" value="RNA_pol_sigma_r2"/>
</dbReference>
<dbReference type="PANTHER" id="PTHR43133:SF8">
    <property type="entry name" value="RNA POLYMERASE SIGMA FACTOR HI_1459-RELATED"/>
    <property type="match status" value="1"/>
</dbReference>
<evidence type="ECO:0000256" key="6">
    <source>
        <dbReference type="SAM" id="MobiDB-lite"/>
    </source>
</evidence>
<feature type="domain" description="RNA polymerase sigma-70 region 2" evidence="7">
    <location>
        <begin position="43"/>
        <end position="94"/>
    </location>
</feature>
<keyword evidence="2" id="KW-0805">Transcription regulation</keyword>
<organism evidence="9 10">
    <name type="scientific">Reichenbachiella ulvae</name>
    <dbReference type="NCBI Taxonomy" id="2980104"/>
    <lineage>
        <taxon>Bacteria</taxon>
        <taxon>Pseudomonadati</taxon>
        <taxon>Bacteroidota</taxon>
        <taxon>Cytophagia</taxon>
        <taxon>Cytophagales</taxon>
        <taxon>Reichenbachiellaceae</taxon>
        <taxon>Reichenbachiella</taxon>
    </lineage>
</organism>
<accession>A0ABT3CP41</accession>
<dbReference type="SUPFAM" id="SSF88659">
    <property type="entry name" value="Sigma3 and sigma4 domains of RNA polymerase sigma factors"/>
    <property type="match status" value="1"/>
</dbReference>
<dbReference type="Pfam" id="PF04542">
    <property type="entry name" value="Sigma70_r2"/>
    <property type="match status" value="1"/>
</dbReference>
<dbReference type="EMBL" id="JAOYOD010000001">
    <property type="protein sequence ID" value="MCV9385461.1"/>
    <property type="molecule type" value="Genomic_DNA"/>
</dbReference>
<keyword evidence="4" id="KW-0238">DNA-binding</keyword>
<keyword evidence="3" id="KW-0731">Sigma factor</keyword>
<dbReference type="InterPro" id="IPR013324">
    <property type="entry name" value="RNA_pol_sigma_r3/r4-like"/>
</dbReference>
<evidence type="ECO:0000256" key="4">
    <source>
        <dbReference type="ARBA" id="ARBA00023125"/>
    </source>
</evidence>
<dbReference type="InterPro" id="IPR013249">
    <property type="entry name" value="RNA_pol_sigma70_r4_t2"/>
</dbReference>
<name>A0ABT3CP41_9BACT</name>
<keyword evidence="5" id="KW-0804">Transcription</keyword>
<dbReference type="NCBIfam" id="TIGR02937">
    <property type="entry name" value="sigma70-ECF"/>
    <property type="match status" value="1"/>
</dbReference>
<dbReference type="RefSeq" id="WP_264136250.1">
    <property type="nucleotide sequence ID" value="NZ_JAOYOD010000001.1"/>
</dbReference>
<feature type="compositionally biased region" description="Polar residues" evidence="6">
    <location>
        <begin position="117"/>
        <end position="127"/>
    </location>
</feature>
<dbReference type="Proteomes" id="UP001300692">
    <property type="component" value="Unassembled WGS sequence"/>
</dbReference>
<dbReference type="Pfam" id="PF08281">
    <property type="entry name" value="Sigma70_r4_2"/>
    <property type="match status" value="1"/>
</dbReference>
<gene>
    <name evidence="9" type="ORF">N7U62_02245</name>
</gene>
<reference evidence="9 10" key="1">
    <citation type="submission" date="2022-10" db="EMBL/GenBank/DDBJ databases">
        <title>Comparative genomics and taxonomic characterization of three novel marine species of genus Reichenbachiella exhibiting antioxidant and polysaccharide degradation activities.</title>
        <authorList>
            <person name="Muhammad N."/>
            <person name="Lee Y.-J."/>
            <person name="Ko J."/>
            <person name="Kim S.-G."/>
        </authorList>
    </citation>
    <scope>NUCLEOTIDE SEQUENCE [LARGE SCALE GENOMIC DNA]</scope>
    <source>
        <strain evidence="9 10">ABR2-5</strain>
    </source>
</reference>
<dbReference type="CDD" id="cd06171">
    <property type="entry name" value="Sigma70_r4"/>
    <property type="match status" value="1"/>
</dbReference>